<evidence type="ECO:0000259" key="9">
    <source>
        <dbReference type="Pfam" id="PF07715"/>
    </source>
</evidence>
<evidence type="ECO:0000256" key="4">
    <source>
        <dbReference type="ARBA" id="ARBA00022692"/>
    </source>
</evidence>
<feature type="domain" description="TonB-dependent receptor plug" evidence="9">
    <location>
        <begin position="151"/>
        <end position="240"/>
    </location>
</feature>
<reference evidence="10 11" key="1">
    <citation type="submission" date="2018-08" db="EMBL/GenBank/DDBJ databases">
        <title>A genome reference for cultivated species of the human gut microbiota.</title>
        <authorList>
            <person name="Zou Y."/>
            <person name="Xue W."/>
            <person name="Luo G."/>
        </authorList>
    </citation>
    <scope>NUCLEOTIDE SEQUENCE [LARGE SCALE GENOMIC DNA]</scope>
    <source>
        <strain evidence="10 11">AM40-30BH</strain>
    </source>
</reference>
<dbReference type="Gene3D" id="2.60.40.1120">
    <property type="entry name" value="Carboxypeptidase-like, regulatory domain"/>
    <property type="match status" value="1"/>
</dbReference>
<gene>
    <name evidence="10" type="ORF">DW888_14605</name>
</gene>
<evidence type="ECO:0000313" key="10">
    <source>
        <dbReference type="EMBL" id="RHB33893.1"/>
    </source>
</evidence>
<dbReference type="InterPro" id="IPR036942">
    <property type="entry name" value="Beta-barrel_TonB_sf"/>
</dbReference>
<dbReference type="Gene3D" id="2.170.130.10">
    <property type="entry name" value="TonB-dependent receptor, plug domain"/>
    <property type="match status" value="1"/>
</dbReference>
<name>A0A413VJZ0_9BACE</name>
<comment type="similarity">
    <text evidence="7">Belongs to the TonB-dependent receptor family.</text>
</comment>
<protein>
    <submittedName>
        <fullName evidence="10">SusC/RagA family TonB-linked outer membrane protein</fullName>
    </submittedName>
</protein>
<dbReference type="PROSITE" id="PS52016">
    <property type="entry name" value="TONB_DEPENDENT_REC_3"/>
    <property type="match status" value="1"/>
</dbReference>
<dbReference type="Proteomes" id="UP000284379">
    <property type="component" value="Unassembled WGS sequence"/>
</dbReference>
<dbReference type="Pfam" id="PF07715">
    <property type="entry name" value="Plug"/>
    <property type="match status" value="1"/>
</dbReference>
<proteinExistence type="inferred from homology"/>
<keyword evidence="5 7" id="KW-0472">Membrane</keyword>
<evidence type="ECO:0000256" key="1">
    <source>
        <dbReference type="ARBA" id="ARBA00004571"/>
    </source>
</evidence>
<feature type="signal peptide" evidence="8">
    <location>
        <begin position="1"/>
        <end position="19"/>
    </location>
</feature>
<feature type="chain" id="PRO_5019174406" evidence="8">
    <location>
        <begin position="20"/>
        <end position="1053"/>
    </location>
</feature>
<dbReference type="InterPro" id="IPR023996">
    <property type="entry name" value="TonB-dep_OMP_SusC/RagA"/>
</dbReference>
<dbReference type="EMBL" id="QSGO01000012">
    <property type="protein sequence ID" value="RHB33893.1"/>
    <property type="molecule type" value="Genomic_DNA"/>
</dbReference>
<dbReference type="InterPro" id="IPR012910">
    <property type="entry name" value="Plug_dom"/>
</dbReference>
<dbReference type="GO" id="GO:0009279">
    <property type="term" value="C:cell outer membrane"/>
    <property type="evidence" value="ECO:0007669"/>
    <property type="project" value="UniProtKB-SubCell"/>
</dbReference>
<evidence type="ECO:0000256" key="7">
    <source>
        <dbReference type="PROSITE-ProRule" id="PRU01360"/>
    </source>
</evidence>
<dbReference type="InterPro" id="IPR037066">
    <property type="entry name" value="Plug_dom_sf"/>
</dbReference>
<dbReference type="SUPFAM" id="SSF49464">
    <property type="entry name" value="Carboxypeptidase regulatory domain-like"/>
    <property type="match status" value="1"/>
</dbReference>
<keyword evidence="2 7" id="KW-0813">Transport</keyword>
<keyword evidence="3 7" id="KW-1134">Transmembrane beta strand</keyword>
<dbReference type="NCBIfam" id="TIGR04056">
    <property type="entry name" value="OMP_RagA_SusC"/>
    <property type="match status" value="1"/>
</dbReference>
<evidence type="ECO:0000313" key="11">
    <source>
        <dbReference type="Proteomes" id="UP000284379"/>
    </source>
</evidence>
<dbReference type="AlphaFoldDB" id="A0A413VJZ0"/>
<dbReference type="Pfam" id="PF13715">
    <property type="entry name" value="CarbopepD_reg_2"/>
    <property type="match status" value="1"/>
</dbReference>
<dbReference type="RefSeq" id="WP_122201840.1">
    <property type="nucleotide sequence ID" value="NZ_CABJFV010000012.1"/>
</dbReference>
<evidence type="ECO:0000256" key="3">
    <source>
        <dbReference type="ARBA" id="ARBA00022452"/>
    </source>
</evidence>
<dbReference type="Gene3D" id="2.40.170.20">
    <property type="entry name" value="TonB-dependent receptor, beta-barrel domain"/>
    <property type="match status" value="1"/>
</dbReference>
<comment type="subcellular location">
    <subcellularLocation>
        <location evidence="1 7">Cell outer membrane</location>
        <topology evidence="1 7">Multi-pass membrane protein</topology>
    </subcellularLocation>
</comment>
<evidence type="ECO:0000256" key="5">
    <source>
        <dbReference type="ARBA" id="ARBA00023136"/>
    </source>
</evidence>
<keyword evidence="4 7" id="KW-0812">Transmembrane</keyword>
<dbReference type="InterPro" id="IPR039426">
    <property type="entry name" value="TonB-dep_rcpt-like"/>
</dbReference>
<keyword evidence="6 7" id="KW-0998">Cell outer membrane</keyword>
<comment type="caution">
    <text evidence="10">The sequence shown here is derived from an EMBL/GenBank/DDBJ whole genome shotgun (WGS) entry which is preliminary data.</text>
</comment>
<keyword evidence="8" id="KW-0732">Signal</keyword>
<sequence>MLKPIGLCLLMTIGGGAVLAQEADSTAVAQVKVEQYKHIVRGQVVSSSTKQNFAGARISVVDTRITTMTSDDGMFELKVPHTNVTLAVDAPGYLPQIISVKGRSNVNIQLLEDTEASSFYDKTVLSANKASVVTKVTPSIASIDQDFSTRLSGELRSVSHSGATGNGAAVFIRGLNSLNMKAQPLYIVDGAIWQMQEGMASIHAGFFNNPLALIDPNDVEDITVLKDGTSIYGSKGGNGVVIINTKRSKSMATDISAFMSLGYQSPYKTIPVMGVADYRLYASDVLSDVYDNSSLVNNLHFLDDDQTKSYYKASHNNTDWLKLINKGAMSQNYGISVKGGDAIALYAFSVGYNKSEGNIENTDFNRLNVRFNSDIHLTDKLKFLFDIAFAQSENNMRNDGIDEIASPSYLSLIKSPVYSPYQFNRDGSQSTKLSSVDELGVGNPISLVDLSVGLSKKYRFNINALPSYSFTDKLKVGLMFSYTWDKLNEEYFKPSEGLAEQPLVNENGEIYAYSRNMVKNSMAKQTSIHWNAFVDWSPIRNSVHNLDLTGGYRFFSDNLESNYGEGHNTSSDRMNSLSNTTSSLCSTSGTTENWRSMSWYFNADYKYQNRYLLNVVAAMDASSRFGKEAEGALKMGGLAWGIFPSVSAGWIVSSEEFMKDIRFLDFLKLDVSYGLSGNDDLQNYATRSYFNSINFMGSANGLILANYKNDKLKWETTGKAKFGVDLSMFNNRWSVRADFFTSTTKDLLIRKQLPETSSLEYSLTNDGKLKNKGFEIATNMRILNLRSWQLDFGAMLGHYKNKIVSLAGGSYTTDFQGARILTAENSPAGVFYGYKTKGVFSTSEEAAAAGLSLRSESGELIPFSAGDMRFEEVVEDHVINEKDLQVIGDPNPDLYGNFNFNLRYKNLTLETLFTYSYGNDAYNGLRANLESGSNIYNQATSMQNRWVANGQKTDIPRAVYKDPMGNSRFSDRWIEDASFLKFKTLSVSYKVPLNLSYLQEITVWGTVNNLFTLTKYKGADPEFSYGNSVLYQGIDAGLTPQSRSFLIGVRVNL</sequence>
<dbReference type="SUPFAM" id="SSF56935">
    <property type="entry name" value="Porins"/>
    <property type="match status" value="1"/>
</dbReference>
<dbReference type="InterPro" id="IPR008969">
    <property type="entry name" value="CarboxyPept-like_regulatory"/>
</dbReference>
<evidence type="ECO:0000256" key="6">
    <source>
        <dbReference type="ARBA" id="ARBA00023237"/>
    </source>
</evidence>
<evidence type="ECO:0000256" key="2">
    <source>
        <dbReference type="ARBA" id="ARBA00022448"/>
    </source>
</evidence>
<evidence type="ECO:0000256" key="8">
    <source>
        <dbReference type="SAM" id="SignalP"/>
    </source>
</evidence>
<accession>A0A413VJZ0</accession>
<organism evidence="10 11">
    <name type="scientific">Bacteroides nordii</name>
    <dbReference type="NCBI Taxonomy" id="291645"/>
    <lineage>
        <taxon>Bacteria</taxon>
        <taxon>Pseudomonadati</taxon>
        <taxon>Bacteroidota</taxon>
        <taxon>Bacteroidia</taxon>
        <taxon>Bacteroidales</taxon>
        <taxon>Bacteroidaceae</taxon>
        <taxon>Bacteroides</taxon>
    </lineage>
</organism>